<name>A0ABW0KW64_9BACT</name>
<dbReference type="InterPro" id="IPR024096">
    <property type="entry name" value="NO_sig/Golgi_transp_ligand-bd"/>
</dbReference>
<comment type="caution">
    <text evidence="2">The sequence shown here is derived from an EMBL/GenBank/DDBJ whole genome shotgun (WGS) entry which is preliminary data.</text>
</comment>
<evidence type="ECO:0000313" key="3">
    <source>
        <dbReference type="Proteomes" id="UP001596052"/>
    </source>
</evidence>
<sequence>MVNKAVQDLIIASHGEEVWQQIKLRAEVDDEIFISTQAYPDEVTYRLMGAASEVLGLPAQRVLHEFGRWWVLKTAHHGYGLLLRAGGRNLGEFLQNLPNFHTRIMMIFPALQPPDFQCTDVAPGHVRLHYRSHRQGLSAFVMGLLHGLAEMFAVTAHITQEHSRDSGADHDVFRITWKEPQPTES</sequence>
<protein>
    <submittedName>
        <fullName evidence="2">Heme NO-binding domain-containing protein</fullName>
    </submittedName>
</protein>
<reference evidence="3" key="1">
    <citation type="journal article" date="2019" name="Int. J. Syst. Evol. Microbiol.">
        <title>The Global Catalogue of Microorganisms (GCM) 10K type strain sequencing project: providing services to taxonomists for standard genome sequencing and annotation.</title>
        <authorList>
            <consortium name="The Broad Institute Genomics Platform"/>
            <consortium name="The Broad Institute Genome Sequencing Center for Infectious Disease"/>
            <person name="Wu L."/>
            <person name="Ma J."/>
        </authorList>
    </citation>
    <scope>NUCLEOTIDE SEQUENCE [LARGE SCALE GENOMIC DNA]</scope>
    <source>
        <strain evidence="3">CGMCC 4.1469</strain>
    </source>
</reference>
<proteinExistence type="predicted"/>
<dbReference type="Proteomes" id="UP001596052">
    <property type="component" value="Unassembled WGS sequence"/>
</dbReference>
<dbReference type="PANTHER" id="PTHR45655:SF13">
    <property type="entry name" value="SOLUBLE GUANYLATE CYCLASE GCY-32-RELATED"/>
    <property type="match status" value="1"/>
</dbReference>
<dbReference type="Pfam" id="PF07700">
    <property type="entry name" value="HNOB"/>
    <property type="match status" value="1"/>
</dbReference>
<dbReference type="PANTHER" id="PTHR45655">
    <property type="entry name" value="GUANYLATE CYCLASE SOLUBLE SUBUNIT BETA-2"/>
    <property type="match status" value="1"/>
</dbReference>
<keyword evidence="3" id="KW-1185">Reference proteome</keyword>
<evidence type="ECO:0000259" key="1">
    <source>
        <dbReference type="Pfam" id="PF07700"/>
    </source>
</evidence>
<dbReference type="InterPro" id="IPR011644">
    <property type="entry name" value="Heme_NO-bd"/>
</dbReference>
<accession>A0ABW0KW64</accession>
<feature type="domain" description="Heme NO-binding" evidence="1">
    <location>
        <begin position="1"/>
        <end position="159"/>
    </location>
</feature>
<gene>
    <name evidence="2" type="ORF">ACFQDI_20475</name>
</gene>
<dbReference type="RefSeq" id="WP_377170355.1">
    <property type="nucleotide sequence ID" value="NZ_JBHSMQ010000009.1"/>
</dbReference>
<dbReference type="EMBL" id="JBHSMQ010000009">
    <property type="protein sequence ID" value="MFC5457256.1"/>
    <property type="molecule type" value="Genomic_DNA"/>
</dbReference>
<dbReference type="InterPro" id="IPR038158">
    <property type="entry name" value="H-NOX_domain_sf"/>
</dbReference>
<dbReference type="Gene3D" id="3.90.1520.10">
    <property type="entry name" value="H-NOX domain"/>
    <property type="match status" value="1"/>
</dbReference>
<organism evidence="2 3">
    <name type="scientific">Prosthecobacter fluviatilis</name>
    <dbReference type="NCBI Taxonomy" id="445931"/>
    <lineage>
        <taxon>Bacteria</taxon>
        <taxon>Pseudomonadati</taxon>
        <taxon>Verrucomicrobiota</taxon>
        <taxon>Verrucomicrobiia</taxon>
        <taxon>Verrucomicrobiales</taxon>
        <taxon>Verrucomicrobiaceae</taxon>
        <taxon>Prosthecobacter</taxon>
    </lineage>
</organism>
<dbReference type="SUPFAM" id="SSF111126">
    <property type="entry name" value="Ligand-binding domain in the NO signalling and Golgi transport"/>
    <property type="match status" value="1"/>
</dbReference>
<evidence type="ECO:0000313" key="2">
    <source>
        <dbReference type="EMBL" id="MFC5457256.1"/>
    </source>
</evidence>